<dbReference type="InterPro" id="IPR002514">
    <property type="entry name" value="Transposase_8"/>
</dbReference>
<dbReference type="OrthoDB" id="9774685at2"/>
<sequence length="72" mass="7854">MRKSRFTEEQITFALRQAEAGMPVAEVCQQLGSPRPRSMCGRRSTATSVCRSSESCASSGTKIRGSSNWLPT</sequence>
<dbReference type="GO" id="GO:0006313">
    <property type="term" value="P:DNA transposition"/>
    <property type="evidence" value="ECO:0007669"/>
    <property type="project" value="InterPro"/>
</dbReference>
<protein>
    <recommendedName>
        <fullName evidence="3">Transposase</fullName>
    </recommendedName>
</protein>
<dbReference type="EMBL" id="QYUR01000008">
    <property type="protein sequence ID" value="RJG09061.1"/>
    <property type="molecule type" value="Genomic_DNA"/>
</dbReference>
<accession>A0A418X9B2</accession>
<evidence type="ECO:0000313" key="2">
    <source>
        <dbReference type="Proteomes" id="UP000284021"/>
    </source>
</evidence>
<dbReference type="GO" id="GO:0003677">
    <property type="term" value="F:DNA binding"/>
    <property type="evidence" value="ECO:0007669"/>
    <property type="project" value="InterPro"/>
</dbReference>
<gene>
    <name evidence="1" type="ORF">D3879_24965</name>
</gene>
<dbReference type="Proteomes" id="UP000284021">
    <property type="component" value="Unassembled WGS sequence"/>
</dbReference>
<keyword evidence="2" id="KW-1185">Reference proteome</keyword>
<organism evidence="1 2">
    <name type="scientific">Pseudomonas cavernicola</name>
    <dbReference type="NCBI Taxonomy" id="2320866"/>
    <lineage>
        <taxon>Bacteria</taxon>
        <taxon>Pseudomonadati</taxon>
        <taxon>Pseudomonadota</taxon>
        <taxon>Gammaproteobacteria</taxon>
        <taxon>Pseudomonadales</taxon>
        <taxon>Pseudomonadaceae</taxon>
        <taxon>Pseudomonas</taxon>
    </lineage>
</organism>
<name>A0A418X9B2_9PSED</name>
<evidence type="ECO:0000313" key="1">
    <source>
        <dbReference type="EMBL" id="RJG09061.1"/>
    </source>
</evidence>
<proteinExistence type="predicted"/>
<dbReference type="GO" id="GO:0004803">
    <property type="term" value="F:transposase activity"/>
    <property type="evidence" value="ECO:0007669"/>
    <property type="project" value="InterPro"/>
</dbReference>
<dbReference type="Pfam" id="PF01527">
    <property type="entry name" value="HTH_Tnp_1"/>
    <property type="match status" value="1"/>
</dbReference>
<comment type="caution">
    <text evidence="1">The sequence shown here is derived from an EMBL/GenBank/DDBJ whole genome shotgun (WGS) entry which is preliminary data.</text>
</comment>
<dbReference type="AlphaFoldDB" id="A0A418X9B2"/>
<reference evidence="1 2" key="1">
    <citation type="submission" date="2018-09" db="EMBL/GenBank/DDBJ databases">
        <authorList>
            <person name="Zhu H."/>
        </authorList>
    </citation>
    <scope>NUCLEOTIDE SEQUENCE [LARGE SCALE GENOMIC DNA]</scope>
    <source>
        <strain evidence="1 2">K1S02-6</strain>
    </source>
</reference>
<evidence type="ECO:0008006" key="3">
    <source>
        <dbReference type="Google" id="ProtNLM"/>
    </source>
</evidence>